<sequence>MAFHYGHHPSIIMWSNGEVVQKQENTFGSIAQALESIPTTGSVPESFNSFKFDAIVSEGHVAEATITKFPVSSGFLVSDHVINHNRVLKLEAVATNMQNAAMWTASIQGISVLTGAVFNNPIIPIVGGAVGLVASAFETENRMQSTWELFNGFRVNGTKLYISTILGPYLNCVVTSVKSKQDKMTSHMLAIEITLEELQVIGPDANAATARTAMESMYDYSNFAKLAQSIGIGVLGGAPLPGLGVFGDTPTDQLNTLKDKLSKITSPVDSVKGLLA</sequence>
<reference evidence="2 3" key="1">
    <citation type="submission" date="2018-04" db="EMBL/GenBank/DDBJ databases">
        <title>Phage therapy in agriculture - a green tech approach to combat plant pathogenic bacteria.</title>
        <authorList>
            <person name="Djurhuus A.M."/>
            <person name="Carstens A.B."/>
            <person name="Hansen L.H."/>
        </authorList>
    </citation>
    <scope>NUCLEOTIDE SEQUENCE [LARGE SCALE GENOMIC DNA]</scope>
</reference>
<evidence type="ECO:0000313" key="2">
    <source>
        <dbReference type="EMBL" id="AWN08648.1"/>
    </source>
</evidence>
<proteinExistence type="predicted"/>
<dbReference type="GeneID" id="54992692"/>
<dbReference type="RefSeq" id="YP_009802158.1">
    <property type="nucleotide sequence ID" value="NC_047978.1"/>
</dbReference>
<dbReference type="Proteomes" id="UP000246222">
    <property type="component" value="Segment"/>
</dbReference>
<dbReference type="EMBL" id="MH191398">
    <property type="protein sequence ID" value="AWN08648.1"/>
    <property type="molecule type" value="Genomic_DNA"/>
</dbReference>
<dbReference type="KEGG" id="vg:54992692"/>
<keyword evidence="3" id="KW-1185">Reference proteome</keyword>
<protein>
    <recommendedName>
        <fullName evidence="1">Dit-like phage tail protein N-terminal domain-containing protein</fullName>
    </recommendedName>
</protein>
<accession>A0A2U8UWV4</accession>
<name>A0A2U8UWV4_9CAUD</name>
<organism evidence="2 3">
    <name type="scientific">Erwinia phage Faunus</name>
    <dbReference type="NCBI Taxonomy" id="2182346"/>
    <lineage>
        <taxon>Viruses</taxon>
        <taxon>Duplodnaviria</taxon>
        <taxon>Heunggongvirae</taxon>
        <taxon>Uroviricota</taxon>
        <taxon>Caudoviricetes</taxon>
        <taxon>Chaseviridae</taxon>
        <taxon>Cleopatravirinae</taxon>
        <taxon>Faunusvirus</taxon>
        <taxon>Faunusvirus faunus</taxon>
    </lineage>
</organism>
<dbReference type="InterPro" id="IPR048494">
    <property type="entry name" value="Dit-like_N"/>
</dbReference>
<dbReference type="Pfam" id="PF21821">
    <property type="entry name" value="Dit_like"/>
    <property type="match status" value="1"/>
</dbReference>
<evidence type="ECO:0000259" key="1">
    <source>
        <dbReference type="Pfam" id="PF21821"/>
    </source>
</evidence>
<feature type="domain" description="Dit-like phage tail protein N-terminal" evidence="1">
    <location>
        <begin position="52"/>
        <end position="201"/>
    </location>
</feature>
<evidence type="ECO:0000313" key="3">
    <source>
        <dbReference type="Proteomes" id="UP000246222"/>
    </source>
</evidence>